<dbReference type="Proteomes" id="UP001259832">
    <property type="component" value="Unassembled WGS sequence"/>
</dbReference>
<protein>
    <submittedName>
        <fullName evidence="2">Rab-like protein 2A</fullName>
    </submittedName>
</protein>
<dbReference type="SUPFAM" id="SSF52540">
    <property type="entry name" value="P-loop containing nucleoside triphosphate hydrolases"/>
    <property type="match status" value="1"/>
</dbReference>
<dbReference type="EMBL" id="JASMQC010000004">
    <property type="protein sequence ID" value="KAK1945675.1"/>
    <property type="molecule type" value="Genomic_DNA"/>
</dbReference>
<dbReference type="GO" id="GO:0003924">
    <property type="term" value="F:GTPase activity"/>
    <property type="evidence" value="ECO:0007669"/>
    <property type="project" value="InterPro"/>
</dbReference>
<dbReference type="PROSITE" id="PS51419">
    <property type="entry name" value="RAB"/>
    <property type="match status" value="1"/>
</dbReference>
<evidence type="ECO:0000313" key="2">
    <source>
        <dbReference type="EMBL" id="KAK1945675.1"/>
    </source>
</evidence>
<dbReference type="SMART" id="SM00173">
    <property type="entry name" value="RAS"/>
    <property type="match status" value="1"/>
</dbReference>
<dbReference type="Pfam" id="PF00071">
    <property type="entry name" value="Ras"/>
    <property type="match status" value="1"/>
</dbReference>
<name>A0AAD9GW64_9STRA</name>
<reference evidence="2" key="1">
    <citation type="submission" date="2023-08" db="EMBL/GenBank/DDBJ databases">
        <title>Reference Genome Resource for the Citrus Pathogen Phytophthora citrophthora.</title>
        <authorList>
            <person name="Moller H."/>
            <person name="Coetzee B."/>
            <person name="Rose L.J."/>
            <person name="Van Niekerk J.M."/>
        </authorList>
    </citation>
    <scope>NUCLEOTIDE SEQUENCE</scope>
    <source>
        <strain evidence="2">STE-U-9442</strain>
    </source>
</reference>
<dbReference type="FunFam" id="3.40.50.300:FF:002361">
    <property type="entry name" value="Predicted protein"/>
    <property type="match status" value="1"/>
</dbReference>
<dbReference type="InterPro" id="IPR001806">
    <property type="entry name" value="Small_GTPase"/>
</dbReference>
<dbReference type="InterPro" id="IPR027417">
    <property type="entry name" value="P-loop_NTPase"/>
</dbReference>
<dbReference type="PROSITE" id="PS51421">
    <property type="entry name" value="RAS"/>
    <property type="match status" value="1"/>
</dbReference>
<evidence type="ECO:0000256" key="1">
    <source>
        <dbReference type="ARBA" id="ARBA00022741"/>
    </source>
</evidence>
<dbReference type="AlphaFoldDB" id="A0AAD9GW64"/>
<organism evidence="2 3">
    <name type="scientific">Phytophthora citrophthora</name>
    <dbReference type="NCBI Taxonomy" id="4793"/>
    <lineage>
        <taxon>Eukaryota</taxon>
        <taxon>Sar</taxon>
        <taxon>Stramenopiles</taxon>
        <taxon>Oomycota</taxon>
        <taxon>Peronosporomycetes</taxon>
        <taxon>Peronosporales</taxon>
        <taxon>Peronosporaceae</taxon>
        <taxon>Phytophthora</taxon>
    </lineage>
</organism>
<dbReference type="InterPro" id="IPR005225">
    <property type="entry name" value="Small_GTP-bd"/>
</dbReference>
<dbReference type="GO" id="GO:0005525">
    <property type="term" value="F:GTP binding"/>
    <property type="evidence" value="ECO:0007669"/>
    <property type="project" value="InterPro"/>
</dbReference>
<evidence type="ECO:0000313" key="3">
    <source>
        <dbReference type="Proteomes" id="UP001259832"/>
    </source>
</evidence>
<dbReference type="SMART" id="SM00176">
    <property type="entry name" value="RAN"/>
    <property type="match status" value="1"/>
</dbReference>
<keyword evidence="3" id="KW-1185">Reference proteome</keyword>
<dbReference type="NCBIfam" id="TIGR00231">
    <property type="entry name" value="small_GTP"/>
    <property type="match status" value="1"/>
</dbReference>
<dbReference type="Gene3D" id="3.40.50.300">
    <property type="entry name" value="P-loop containing nucleotide triphosphate hydrolases"/>
    <property type="match status" value="1"/>
</dbReference>
<dbReference type="PRINTS" id="PR00449">
    <property type="entry name" value="RASTRNSFRMNG"/>
</dbReference>
<comment type="caution">
    <text evidence="2">The sequence shown here is derived from an EMBL/GenBank/DDBJ whole genome shotgun (WGS) entry which is preliminary data.</text>
</comment>
<keyword evidence="1" id="KW-0547">Nucleotide-binding</keyword>
<dbReference type="SMART" id="SM00174">
    <property type="entry name" value="RHO"/>
    <property type="match status" value="1"/>
</dbReference>
<dbReference type="PANTHER" id="PTHR47978">
    <property type="match status" value="1"/>
</dbReference>
<dbReference type="SMART" id="SM00175">
    <property type="entry name" value="RAB"/>
    <property type="match status" value="1"/>
</dbReference>
<accession>A0AAD9GW64</accession>
<sequence>MAGNSSTAEVLEDSLGEPDVKVILLGDSAVGKSKLVERFMMNEYQPRQLSTFALTLYRKEVEIDDDKGKRMVKVDYAEGRICINTGTLRLLWLIDFWDTAGQERFSSMHPSYYYGATACILVFDVTRKVTYQNLANWYKELREYCENIPCFLVANKIDVDMNVTNKKFKFAETHNLEFGFVSAADGTNVVKVFKEAVEAACKFKREGGDFMSDVLDLLGEGASKSCLFPIKYFLSSNIQMLLLSIRMTTEQICSRVGEGKSLDYRIWQLLFQLLSKTH</sequence>
<gene>
    <name evidence="2" type="ORF">P3T76_002723</name>
</gene>
<proteinExistence type="predicted"/>